<feature type="transmembrane region" description="Helical" evidence="2">
    <location>
        <begin position="105"/>
        <end position="124"/>
    </location>
</feature>
<keyword evidence="4" id="KW-1185">Reference proteome</keyword>
<keyword evidence="2" id="KW-0472">Membrane</keyword>
<dbReference type="Proteomes" id="UP001295740">
    <property type="component" value="Unassembled WGS sequence"/>
</dbReference>
<evidence type="ECO:0000256" key="2">
    <source>
        <dbReference type="SAM" id="Phobius"/>
    </source>
</evidence>
<keyword evidence="2" id="KW-1133">Transmembrane helix</keyword>
<evidence type="ECO:0000313" key="3">
    <source>
        <dbReference type="EMBL" id="CAJ2509858.1"/>
    </source>
</evidence>
<dbReference type="AlphaFoldDB" id="A0AAI8YM23"/>
<evidence type="ECO:0000313" key="4">
    <source>
        <dbReference type="Proteomes" id="UP001295740"/>
    </source>
</evidence>
<sequence>MRTIQGAPKPTSLSYTVRTAHTSARNLRNSLNDHLVDQDQAQDQNQAHTTMGLTTSTIQADQERSTTISSPTANSISRNFPTNNQHHTASYGLYPLPRSASHVEILGVALGTCFLTLLLCWLLWTALRTAIAPGHAAARDTRQRHSDYRPPHNDASDDTSTTSTGTTSTGTTSNGTLKYRSRSHDQEAQAPAGAPEPQQQQLMRTFANLARIRNESPSAGDLMGTVRRTSTDVAASVAREVGEIGRALLGTAADADAEAQHGHGHGHGPDDIPLVVRRDNGTRESVDVEEGLGRRLPPRPAAVSVSASASAFVVHDRGHRSPERKRDRGKGQEKGRRKPGGRAHDAEEKDESSAFLRGASTDADATSVGR</sequence>
<reference evidence="3" key="1">
    <citation type="submission" date="2023-10" db="EMBL/GenBank/DDBJ databases">
        <authorList>
            <person name="Hackl T."/>
        </authorList>
    </citation>
    <scope>NUCLEOTIDE SEQUENCE</scope>
</reference>
<feature type="compositionally biased region" description="Basic and acidic residues" evidence="1">
    <location>
        <begin position="314"/>
        <end position="334"/>
    </location>
</feature>
<feature type="compositionally biased region" description="Low complexity" evidence="1">
    <location>
        <begin position="188"/>
        <end position="200"/>
    </location>
</feature>
<feature type="compositionally biased region" description="Low complexity" evidence="1">
    <location>
        <begin position="159"/>
        <end position="176"/>
    </location>
</feature>
<feature type="region of interest" description="Disordered" evidence="1">
    <location>
        <begin position="255"/>
        <end position="370"/>
    </location>
</feature>
<feature type="compositionally biased region" description="Basic and acidic residues" evidence="1">
    <location>
        <begin position="276"/>
        <end position="286"/>
    </location>
</feature>
<comment type="caution">
    <text evidence="3">The sequence shown here is derived from an EMBL/GenBank/DDBJ whole genome shotgun (WGS) entry which is preliminary data.</text>
</comment>
<protein>
    <submittedName>
        <fullName evidence="3">Uu.00g057580.m01.CDS01</fullName>
    </submittedName>
</protein>
<gene>
    <name evidence="3" type="ORF">KHLLAP_LOCUS10326</name>
</gene>
<proteinExistence type="predicted"/>
<feature type="region of interest" description="Disordered" evidence="1">
    <location>
        <begin position="59"/>
        <end position="84"/>
    </location>
</feature>
<feature type="compositionally biased region" description="Basic and acidic residues" evidence="1">
    <location>
        <begin position="140"/>
        <end position="155"/>
    </location>
</feature>
<feature type="compositionally biased region" description="Low complexity" evidence="1">
    <location>
        <begin position="301"/>
        <end position="313"/>
    </location>
</feature>
<feature type="region of interest" description="Disordered" evidence="1">
    <location>
        <begin position="140"/>
        <end position="200"/>
    </location>
</feature>
<accession>A0AAI8YM23</accession>
<name>A0AAI8YM23_9PEZI</name>
<organism evidence="3 4">
    <name type="scientific">Anthostomella pinea</name>
    <dbReference type="NCBI Taxonomy" id="933095"/>
    <lineage>
        <taxon>Eukaryota</taxon>
        <taxon>Fungi</taxon>
        <taxon>Dikarya</taxon>
        <taxon>Ascomycota</taxon>
        <taxon>Pezizomycotina</taxon>
        <taxon>Sordariomycetes</taxon>
        <taxon>Xylariomycetidae</taxon>
        <taxon>Xylariales</taxon>
        <taxon>Xylariaceae</taxon>
        <taxon>Anthostomella</taxon>
    </lineage>
</organism>
<dbReference type="EMBL" id="CAUWAG010000013">
    <property type="protein sequence ID" value="CAJ2509858.1"/>
    <property type="molecule type" value="Genomic_DNA"/>
</dbReference>
<evidence type="ECO:0000256" key="1">
    <source>
        <dbReference type="SAM" id="MobiDB-lite"/>
    </source>
</evidence>
<keyword evidence="2" id="KW-0812">Transmembrane</keyword>